<keyword evidence="2 4" id="KW-0560">Oxidoreductase</keyword>
<evidence type="ECO:0000259" key="5">
    <source>
        <dbReference type="Pfam" id="PF02347"/>
    </source>
</evidence>
<comment type="caution">
    <text evidence="6">The sequence shown here is derived from an EMBL/GenBank/DDBJ whole genome shotgun (WGS) entry which is preliminary data.</text>
</comment>
<reference evidence="6 7" key="1">
    <citation type="submission" date="2018-07" db="EMBL/GenBank/DDBJ databases">
        <title>Genome sequence of Roseomonas fauriae ATCC 49958.</title>
        <authorList>
            <person name="Sant'Anna F.H."/>
            <person name="Baldani J.I."/>
            <person name="Zilli J.E."/>
            <person name="Reis V.M."/>
            <person name="Hartmann A."/>
            <person name="Cruz L."/>
            <person name="de Souza E.M."/>
            <person name="de Oliveira Pedrosa F."/>
            <person name="Passaglia L.M.P."/>
        </authorList>
    </citation>
    <scope>NUCLEOTIDE SEQUENCE [LARGE SCALE GENOMIC DNA]</scope>
    <source>
        <strain evidence="6 7">ATCC 49958</strain>
    </source>
</reference>
<gene>
    <name evidence="4" type="primary">gcvPA</name>
    <name evidence="6" type="ORF">DS837_02925</name>
</gene>
<dbReference type="HAMAP" id="MF_00712">
    <property type="entry name" value="GcvPA"/>
    <property type="match status" value="1"/>
</dbReference>
<dbReference type="InterPro" id="IPR049315">
    <property type="entry name" value="GDC-P_N"/>
</dbReference>
<dbReference type="RefSeq" id="WP_149163342.1">
    <property type="nucleotide sequence ID" value="NZ_QOKV01000001.1"/>
</dbReference>
<dbReference type="InterPro" id="IPR020581">
    <property type="entry name" value="GDC_P"/>
</dbReference>
<accession>A0A6L3B6L7</accession>
<dbReference type="GO" id="GO:0009116">
    <property type="term" value="P:nucleoside metabolic process"/>
    <property type="evidence" value="ECO:0007669"/>
    <property type="project" value="InterPro"/>
</dbReference>
<evidence type="ECO:0000256" key="3">
    <source>
        <dbReference type="ARBA" id="ARBA00049026"/>
    </source>
</evidence>
<dbReference type="EC" id="1.4.4.2" evidence="4"/>
<dbReference type="AlphaFoldDB" id="A0A6L3B6L7"/>
<comment type="subunit">
    <text evidence="4">The glycine cleavage system is composed of four proteins: P, T, L and H. In this organism, the P 'protein' is a heterodimer of two subunits.</text>
</comment>
<evidence type="ECO:0000313" key="6">
    <source>
        <dbReference type="EMBL" id="KAA0688685.1"/>
    </source>
</evidence>
<proteinExistence type="inferred from homology"/>
<dbReference type="InterPro" id="IPR015424">
    <property type="entry name" value="PyrdxlP-dep_Trfase"/>
</dbReference>
<dbReference type="NCBIfam" id="NF001696">
    <property type="entry name" value="PRK00451.1"/>
    <property type="match status" value="1"/>
</dbReference>
<sequence>MRYLPLTEADRRSMLEAIGVPSVDELFRDVPEAARLSGPIEGLSNHMGELEVDRALSAMAGKNLPAGSVPSFLGAGAYRHHIPATVDHLVQRGEFLTAYTPYQPEVSQGTLQVLFEFQTQVSLLTGMDVANASMYDGATACAEAVMMANRVTRRKKAVLSGGLHPHYRDTTTTDARFIGFETVVMPPAPTGGEDLLAAVDGDTSCVVVQNPDVFGHVRDYTELGKACQAKGALLIVVVTEAVSLGLLTPPGAMGADIVAAEGQSLGNALNFGGPYVGLFAVKEKLVRQMPGRLCGQTVDADGRRGFVLTLSTREQHIRREKATSNICTNSGLCALAFSIHLSLLGEEGFTRLAEINHGKAVQLADKLAAVKGVEIVNGSFFNEFTVKLPKPAAEVVEALAQRGILGGVPASRLFGGGLDDLLIVAATETNTESDMDAFATALAEVL</sequence>
<dbReference type="Gene3D" id="3.90.1150.10">
    <property type="entry name" value="Aspartate Aminotransferase, domain 1"/>
    <property type="match status" value="1"/>
</dbReference>
<organism evidence="6 7">
    <name type="scientific">Azospirillum brasilense</name>
    <dbReference type="NCBI Taxonomy" id="192"/>
    <lineage>
        <taxon>Bacteria</taxon>
        <taxon>Pseudomonadati</taxon>
        <taxon>Pseudomonadota</taxon>
        <taxon>Alphaproteobacteria</taxon>
        <taxon>Rhodospirillales</taxon>
        <taxon>Azospirillaceae</taxon>
        <taxon>Azospirillum</taxon>
    </lineage>
</organism>
<dbReference type="Pfam" id="PF02347">
    <property type="entry name" value="GDC-P"/>
    <property type="match status" value="1"/>
</dbReference>
<dbReference type="GO" id="GO:0019464">
    <property type="term" value="P:glycine decarboxylation via glycine cleavage system"/>
    <property type="evidence" value="ECO:0007669"/>
    <property type="project" value="UniProtKB-UniRule"/>
</dbReference>
<dbReference type="PANTHER" id="PTHR42806">
    <property type="entry name" value="GLYCINE CLEAVAGE SYSTEM P-PROTEIN"/>
    <property type="match status" value="1"/>
</dbReference>
<dbReference type="InterPro" id="IPR015422">
    <property type="entry name" value="PyrdxlP-dep_Trfase_small"/>
</dbReference>
<dbReference type="PANTHER" id="PTHR42806:SF1">
    <property type="entry name" value="GLYCINE DEHYDROGENASE (DECARBOXYLATING)"/>
    <property type="match status" value="1"/>
</dbReference>
<evidence type="ECO:0000256" key="1">
    <source>
        <dbReference type="ARBA" id="ARBA00003788"/>
    </source>
</evidence>
<dbReference type="SUPFAM" id="SSF53383">
    <property type="entry name" value="PLP-dependent transferases"/>
    <property type="match status" value="1"/>
</dbReference>
<evidence type="ECO:0000256" key="2">
    <source>
        <dbReference type="ARBA" id="ARBA00023002"/>
    </source>
</evidence>
<dbReference type="Gene3D" id="3.40.640.10">
    <property type="entry name" value="Type I PLP-dependent aspartate aminotransferase-like (Major domain)"/>
    <property type="match status" value="1"/>
</dbReference>
<dbReference type="EMBL" id="QOKV01000001">
    <property type="protein sequence ID" value="KAA0688685.1"/>
    <property type="molecule type" value="Genomic_DNA"/>
</dbReference>
<name>A0A6L3B6L7_AZOBR</name>
<evidence type="ECO:0000256" key="4">
    <source>
        <dbReference type="HAMAP-Rule" id="MF_00712"/>
    </source>
</evidence>
<evidence type="ECO:0000313" key="7">
    <source>
        <dbReference type="Proteomes" id="UP000476837"/>
    </source>
</evidence>
<dbReference type="Proteomes" id="UP000476837">
    <property type="component" value="Unassembled WGS sequence"/>
</dbReference>
<dbReference type="PIRSF" id="PIRSF006815">
    <property type="entry name" value="GcvPA"/>
    <property type="match status" value="1"/>
</dbReference>
<dbReference type="CDD" id="cd00613">
    <property type="entry name" value="GDC-P"/>
    <property type="match status" value="1"/>
</dbReference>
<dbReference type="GO" id="GO:0004375">
    <property type="term" value="F:glycine dehydrogenase (decarboxylating) activity"/>
    <property type="evidence" value="ECO:0007669"/>
    <property type="project" value="UniProtKB-EC"/>
</dbReference>
<feature type="domain" description="Glycine cleavage system P-protein N-terminal" evidence="5">
    <location>
        <begin position="1"/>
        <end position="438"/>
    </location>
</feature>
<dbReference type="InterPro" id="IPR015421">
    <property type="entry name" value="PyrdxlP-dep_Trfase_major"/>
</dbReference>
<comment type="function">
    <text evidence="1 4">The glycine cleavage system catalyzes the degradation of glycine. The P protein binds the alpha-amino group of glycine through its pyridoxal phosphate cofactor; CO(2) is released and the remaining methylamine moiety is then transferred to the lipoamide cofactor of the H protein.</text>
</comment>
<comment type="similarity">
    <text evidence="4">Belongs to the GcvP family. N-terminal subunit subfamily.</text>
</comment>
<dbReference type="InterPro" id="IPR023010">
    <property type="entry name" value="GcvPA"/>
</dbReference>
<protein>
    <recommendedName>
        <fullName evidence="4">Probable glycine dehydrogenase (decarboxylating) subunit 1</fullName>
        <ecNumber evidence="4">1.4.4.2</ecNumber>
    </recommendedName>
    <alternativeName>
        <fullName evidence="4">Glycine cleavage system P-protein subunit 1</fullName>
    </alternativeName>
    <alternativeName>
        <fullName evidence="4">Glycine decarboxylase subunit 1</fullName>
    </alternativeName>
    <alternativeName>
        <fullName evidence="4">Glycine dehydrogenase (aminomethyl-transferring) subunit 1</fullName>
    </alternativeName>
</protein>
<comment type="catalytic activity">
    <reaction evidence="3 4">
        <text>N(6)-[(R)-lipoyl]-L-lysyl-[glycine-cleavage complex H protein] + glycine + H(+) = N(6)-[(R)-S(8)-aminomethyldihydrolipoyl]-L-lysyl-[glycine-cleavage complex H protein] + CO2</text>
        <dbReference type="Rhea" id="RHEA:24304"/>
        <dbReference type="Rhea" id="RHEA-COMP:10494"/>
        <dbReference type="Rhea" id="RHEA-COMP:10495"/>
        <dbReference type="ChEBI" id="CHEBI:15378"/>
        <dbReference type="ChEBI" id="CHEBI:16526"/>
        <dbReference type="ChEBI" id="CHEBI:57305"/>
        <dbReference type="ChEBI" id="CHEBI:83099"/>
        <dbReference type="ChEBI" id="CHEBI:83143"/>
        <dbReference type="EC" id="1.4.4.2"/>
    </reaction>
</comment>